<dbReference type="Proteomes" id="UP001064896">
    <property type="component" value="Chromosome"/>
</dbReference>
<gene>
    <name evidence="2" type="ORF">PSm6_57510</name>
</gene>
<evidence type="ECO:0000313" key="2">
    <source>
        <dbReference type="EMBL" id="BCD89344.1"/>
    </source>
</evidence>
<organism evidence="2 3">
    <name type="scientific">Pseudomonas solani</name>
    <dbReference type="NCBI Taxonomy" id="2731552"/>
    <lineage>
        <taxon>Bacteria</taxon>
        <taxon>Pseudomonadati</taxon>
        <taxon>Pseudomonadota</taxon>
        <taxon>Gammaproteobacteria</taxon>
        <taxon>Pseudomonadales</taxon>
        <taxon>Pseudomonadaceae</taxon>
        <taxon>Pseudomonas</taxon>
    </lineage>
</organism>
<feature type="region of interest" description="Disordered" evidence="1">
    <location>
        <begin position="55"/>
        <end position="117"/>
    </location>
</feature>
<proteinExistence type="predicted"/>
<sequence>MAGAFQVHADLPGSNGLQGIWTEGTPGLHGVVRRLGVNGAPFGIAPLGLAARGANLRQRTPPSRHRYSAPPPTVGANSFAKWMERSDAQPHRPDEPPLVDEKSVIHPTHGMTPWQDL</sequence>
<feature type="compositionally biased region" description="Basic and acidic residues" evidence="1">
    <location>
        <begin position="82"/>
        <end position="104"/>
    </location>
</feature>
<accession>A0ABN6C364</accession>
<keyword evidence="3" id="KW-1185">Reference proteome</keyword>
<protein>
    <submittedName>
        <fullName evidence="2">Uncharacterized protein</fullName>
    </submittedName>
</protein>
<evidence type="ECO:0000313" key="3">
    <source>
        <dbReference type="Proteomes" id="UP001064896"/>
    </source>
</evidence>
<evidence type="ECO:0000256" key="1">
    <source>
        <dbReference type="SAM" id="MobiDB-lite"/>
    </source>
</evidence>
<dbReference type="EMBL" id="AP023081">
    <property type="protein sequence ID" value="BCD89344.1"/>
    <property type="molecule type" value="Genomic_DNA"/>
</dbReference>
<reference evidence="2" key="1">
    <citation type="submission" date="2020-05" db="EMBL/GenBank/DDBJ databases">
        <title>Complete genome sequence of Pseudomonas sp. Sm006.</title>
        <authorList>
            <person name="Takeuchi K."/>
            <person name="Someya N."/>
        </authorList>
    </citation>
    <scope>NUCLEOTIDE SEQUENCE</scope>
    <source>
        <strain evidence="2">Sm006</strain>
    </source>
</reference>
<name>A0ABN6C364_9PSED</name>